<evidence type="ECO:0000313" key="2">
    <source>
        <dbReference type="EMBL" id="ORY68400.1"/>
    </source>
</evidence>
<feature type="compositionally biased region" description="Basic residues" evidence="1">
    <location>
        <begin position="23"/>
        <end position="33"/>
    </location>
</feature>
<feature type="region of interest" description="Disordered" evidence="1">
    <location>
        <begin position="62"/>
        <end position="100"/>
    </location>
</feature>
<dbReference type="STRING" id="1141098.A0A1Y2E9Z2"/>
<feature type="region of interest" description="Disordered" evidence="1">
    <location>
        <begin position="1"/>
        <end position="35"/>
    </location>
</feature>
<sequence>MFLANSKSLLEEEEEEEEEQPRFRHQKSKRRRISTPVLDFAVANNPYISEWVGKLPDSFPADMTPRHRLAEKKSSASLRRKRSDSSSSTTSVVPSDQKSRDGKSAIYAQKGYQMLLKIAGVLLESELPVSDDSEIFVKAFSRRSAAFQKTLFLATTAIAKRSKICKRGMSHG</sequence>
<evidence type="ECO:0000313" key="3">
    <source>
        <dbReference type="Proteomes" id="UP000193689"/>
    </source>
</evidence>
<protein>
    <submittedName>
        <fullName evidence="2">Uncharacterized protein</fullName>
    </submittedName>
</protein>
<dbReference type="RefSeq" id="XP_040718687.1">
    <property type="nucleotide sequence ID" value="XM_040864949.1"/>
</dbReference>
<comment type="caution">
    <text evidence="2">The sequence shown here is derived from an EMBL/GenBank/DDBJ whole genome shotgun (WGS) entry which is preliminary data.</text>
</comment>
<dbReference type="GeneID" id="63781161"/>
<accession>A0A1Y2E9Z2</accession>
<dbReference type="EMBL" id="MCFJ01000003">
    <property type="protein sequence ID" value="ORY68400.1"/>
    <property type="molecule type" value="Genomic_DNA"/>
</dbReference>
<gene>
    <name evidence="2" type="ORF">BCR38DRAFT_507200</name>
</gene>
<evidence type="ECO:0000256" key="1">
    <source>
        <dbReference type="SAM" id="MobiDB-lite"/>
    </source>
</evidence>
<dbReference type="Proteomes" id="UP000193689">
    <property type="component" value="Unassembled WGS sequence"/>
</dbReference>
<reference evidence="2 3" key="1">
    <citation type="submission" date="2016-07" db="EMBL/GenBank/DDBJ databases">
        <title>Pervasive Adenine N6-methylation of Active Genes in Fungi.</title>
        <authorList>
            <consortium name="DOE Joint Genome Institute"/>
            <person name="Mondo S.J."/>
            <person name="Dannebaum R.O."/>
            <person name="Kuo R.C."/>
            <person name="Labutti K."/>
            <person name="Haridas S."/>
            <person name="Kuo A."/>
            <person name="Salamov A."/>
            <person name="Ahrendt S.R."/>
            <person name="Lipzen A."/>
            <person name="Sullivan W."/>
            <person name="Andreopoulos W.B."/>
            <person name="Clum A."/>
            <person name="Lindquist E."/>
            <person name="Daum C."/>
            <person name="Ramamoorthy G.K."/>
            <person name="Gryganskyi A."/>
            <person name="Culley D."/>
            <person name="Magnuson J.K."/>
            <person name="James T.Y."/>
            <person name="O'Malley M.A."/>
            <person name="Stajich J.E."/>
            <person name="Spatafora J.W."/>
            <person name="Visel A."/>
            <person name="Grigoriev I.V."/>
        </authorList>
    </citation>
    <scope>NUCLEOTIDE SEQUENCE [LARGE SCALE GENOMIC DNA]</scope>
    <source>
        <strain evidence="2 3">CBS 129021</strain>
    </source>
</reference>
<dbReference type="InParanoid" id="A0A1Y2E9Z2"/>
<proteinExistence type="predicted"/>
<organism evidence="2 3">
    <name type="scientific">Pseudomassariella vexata</name>
    <dbReference type="NCBI Taxonomy" id="1141098"/>
    <lineage>
        <taxon>Eukaryota</taxon>
        <taxon>Fungi</taxon>
        <taxon>Dikarya</taxon>
        <taxon>Ascomycota</taxon>
        <taxon>Pezizomycotina</taxon>
        <taxon>Sordariomycetes</taxon>
        <taxon>Xylariomycetidae</taxon>
        <taxon>Amphisphaeriales</taxon>
        <taxon>Pseudomassariaceae</taxon>
        <taxon>Pseudomassariella</taxon>
    </lineage>
</organism>
<keyword evidence="3" id="KW-1185">Reference proteome</keyword>
<name>A0A1Y2E9Z2_9PEZI</name>
<dbReference type="AlphaFoldDB" id="A0A1Y2E9Z2"/>